<dbReference type="Gene3D" id="2.160.20.10">
    <property type="entry name" value="Single-stranded right-handed beta-helix, Pectin lyase-like"/>
    <property type="match status" value="1"/>
</dbReference>
<dbReference type="GO" id="GO:0005524">
    <property type="term" value="F:ATP binding"/>
    <property type="evidence" value="ECO:0007669"/>
    <property type="project" value="UniProtKB-UniRule"/>
</dbReference>
<feature type="domain" description="Protein kinase" evidence="9">
    <location>
        <begin position="1110"/>
        <end position="1378"/>
    </location>
</feature>
<comment type="catalytic activity">
    <reaction evidence="6">
        <text>L-tyrosyl-[protein] + ATP = O-phospho-L-tyrosyl-[protein] + ADP + H(+)</text>
        <dbReference type="Rhea" id="RHEA:10596"/>
        <dbReference type="Rhea" id="RHEA-COMP:10136"/>
        <dbReference type="Rhea" id="RHEA-COMP:20101"/>
        <dbReference type="ChEBI" id="CHEBI:15378"/>
        <dbReference type="ChEBI" id="CHEBI:30616"/>
        <dbReference type="ChEBI" id="CHEBI:46858"/>
        <dbReference type="ChEBI" id="CHEBI:61978"/>
        <dbReference type="ChEBI" id="CHEBI:456216"/>
        <dbReference type="EC" id="2.7.10.1"/>
    </reaction>
</comment>
<protein>
    <recommendedName>
        <fullName evidence="9">Protein kinase domain-containing protein</fullName>
    </recommendedName>
</protein>
<keyword evidence="5 7" id="KW-0067">ATP-binding</keyword>
<feature type="transmembrane region" description="Helical" evidence="8">
    <location>
        <begin position="1043"/>
        <end position="1068"/>
    </location>
</feature>
<dbReference type="InterPro" id="IPR001245">
    <property type="entry name" value="Ser-Thr/Tyr_kinase_cat_dom"/>
</dbReference>
<dbReference type="InterPro" id="IPR006626">
    <property type="entry name" value="PbH1"/>
</dbReference>
<keyword evidence="8" id="KW-0472">Membrane</keyword>
<dbReference type="InterPro" id="IPR020635">
    <property type="entry name" value="Tyr_kinase_cat_dom"/>
</dbReference>
<evidence type="ECO:0000313" key="10">
    <source>
        <dbReference type="EMBL" id="PRP81912.1"/>
    </source>
</evidence>
<dbReference type="GO" id="GO:0004714">
    <property type="term" value="F:transmembrane receptor protein tyrosine kinase activity"/>
    <property type="evidence" value="ECO:0007669"/>
    <property type="project" value="UniProtKB-EC"/>
</dbReference>
<evidence type="ECO:0000313" key="11">
    <source>
        <dbReference type="Proteomes" id="UP000241769"/>
    </source>
</evidence>
<dbReference type="GO" id="GO:0005886">
    <property type="term" value="C:plasma membrane"/>
    <property type="evidence" value="ECO:0007669"/>
    <property type="project" value="TreeGrafter"/>
</dbReference>
<dbReference type="CDD" id="cd13999">
    <property type="entry name" value="STKc_MAP3K-like"/>
    <property type="match status" value="1"/>
</dbReference>
<dbReference type="InterPro" id="IPR000719">
    <property type="entry name" value="Prot_kinase_dom"/>
</dbReference>
<feature type="binding site" evidence="7">
    <location>
        <position position="1137"/>
    </location>
    <ligand>
        <name>ATP</name>
        <dbReference type="ChEBI" id="CHEBI:30616"/>
    </ligand>
</feature>
<dbReference type="OrthoDB" id="4062651at2759"/>
<organism evidence="10 11">
    <name type="scientific">Planoprotostelium fungivorum</name>
    <dbReference type="NCBI Taxonomy" id="1890364"/>
    <lineage>
        <taxon>Eukaryota</taxon>
        <taxon>Amoebozoa</taxon>
        <taxon>Evosea</taxon>
        <taxon>Variosea</taxon>
        <taxon>Cavosteliida</taxon>
        <taxon>Cavosteliaceae</taxon>
        <taxon>Planoprotostelium</taxon>
    </lineage>
</organism>
<dbReference type="InterPro" id="IPR011009">
    <property type="entry name" value="Kinase-like_dom_sf"/>
</dbReference>
<evidence type="ECO:0000259" key="9">
    <source>
        <dbReference type="PROSITE" id="PS50011"/>
    </source>
</evidence>
<dbReference type="FunFam" id="3.30.200.20:FF:000180">
    <property type="entry name" value="serine/threonine-protein kinase STY46-like"/>
    <property type="match status" value="1"/>
</dbReference>
<keyword evidence="2" id="KW-0808">Transferase</keyword>
<evidence type="ECO:0000256" key="2">
    <source>
        <dbReference type="ARBA" id="ARBA00022679"/>
    </source>
</evidence>
<name>A0A2P6NDA9_9EUKA</name>
<dbReference type="SMART" id="SM00219">
    <property type="entry name" value="TyrKc"/>
    <property type="match status" value="1"/>
</dbReference>
<accession>A0A2P6NDA9</accession>
<evidence type="ECO:0000256" key="1">
    <source>
        <dbReference type="ARBA" id="ARBA00004167"/>
    </source>
</evidence>
<dbReference type="PANTHER" id="PTHR24416">
    <property type="entry name" value="TYROSINE-PROTEIN KINASE RECEPTOR"/>
    <property type="match status" value="1"/>
</dbReference>
<comment type="caution">
    <text evidence="10">The sequence shown here is derived from an EMBL/GenBank/DDBJ whole genome shotgun (WGS) entry which is preliminary data.</text>
</comment>
<dbReference type="Proteomes" id="UP000241769">
    <property type="component" value="Unassembled WGS sequence"/>
</dbReference>
<dbReference type="InterPro" id="IPR008266">
    <property type="entry name" value="Tyr_kinase_AS"/>
</dbReference>
<dbReference type="Gene3D" id="3.30.200.20">
    <property type="entry name" value="Phosphorylase Kinase, domain 1"/>
    <property type="match status" value="1"/>
</dbReference>
<comment type="subcellular location">
    <subcellularLocation>
        <location evidence="1">Membrane</location>
        <topology evidence="1">Single-pass membrane protein</topology>
    </subcellularLocation>
</comment>
<evidence type="ECO:0000256" key="3">
    <source>
        <dbReference type="ARBA" id="ARBA00022741"/>
    </source>
</evidence>
<dbReference type="InterPro" id="IPR012334">
    <property type="entry name" value="Pectin_lyas_fold"/>
</dbReference>
<evidence type="ECO:0000256" key="4">
    <source>
        <dbReference type="ARBA" id="ARBA00022777"/>
    </source>
</evidence>
<evidence type="ECO:0000256" key="6">
    <source>
        <dbReference type="ARBA" id="ARBA00051243"/>
    </source>
</evidence>
<dbReference type="PROSITE" id="PS00107">
    <property type="entry name" value="PROTEIN_KINASE_ATP"/>
    <property type="match status" value="1"/>
</dbReference>
<reference evidence="10 11" key="1">
    <citation type="journal article" date="2018" name="Genome Biol. Evol.">
        <title>Multiple Roots of Fruiting Body Formation in Amoebozoa.</title>
        <authorList>
            <person name="Hillmann F."/>
            <person name="Forbes G."/>
            <person name="Novohradska S."/>
            <person name="Ferling I."/>
            <person name="Riege K."/>
            <person name="Groth M."/>
            <person name="Westermann M."/>
            <person name="Marz M."/>
            <person name="Spaller T."/>
            <person name="Winckler T."/>
            <person name="Schaap P."/>
            <person name="Glockner G."/>
        </authorList>
    </citation>
    <scope>NUCLEOTIDE SEQUENCE [LARGE SCALE GENOMIC DNA]</scope>
    <source>
        <strain evidence="10 11">Jena</strain>
    </source>
</reference>
<dbReference type="PANTHER" id="PTHR24416:SF611">
    <property type="entry name" value="TYROSINE-PROTEIN KINASE TRANSMEMBRANE RECEPTOR ROR"/>
    <property type="match status" value="1"/>
</dbReference>
<gene>
    <name evidence="10" type="ORF">PROFUN_10620</name>
</gene>
<dbReference type="InterPro" id="IPR050122">
    <property type="entry name" value="RTK"/>
</dbReference>
<evidence type="ECO:0000256" key="7">
    <source>
        <dbReference type="PROSITE-ProRule" id="PRU10141"/>
    </source>
</evidence>
<dbReference type="GO" id="GO:0007169">
    <property type="term" value="P:cell surface receptor protein tyrosine kinase signaling pathway"/>
    <property type="evidence" value="ECO:0007669"/>
    <property type="project" value="TreeGrafter"/>
</dbReference>
<dbReference type="PRINTS" id="PR00109">
    <property type="entry name" value="TYRKINASE"/>
</dbReference>
<dbReference type="GO" id="GO:0043235">
    <property type="term" value="C:receptor complex"/>
    <property type="evidence" value="ECO:0007669"/>
    <property type="project" value="TreeGrafter"/>
</dbReference>
<keyword evidence="8" id="KW-0812">Transmembrane</keyword>
<dbReference type="SMART" id="SM00710">
    <property type="entry name" value="PbH1"/>
    <property type="match status" value="10"/>
</dbReference>
<dbReference type="PROSITE" id="PS50011">
    <property type="entry name" value="PROTEIN_KINASE_DOM"/>
    <property type="match status" value="1"/>
</dbReference>
<dbReference type="PROSITE" id="PS00109">
    <property type="entry name" value="PROTEIN_KINASE_TYR"/>
    <property type="match status" value="1"/>
</dbReference>
<dbReference type="EMBL" id="MDYQ01000114">
    <property type="protein sequence ID" value="PRP81912.1"/>
    <property type="molecule type" value="Genomic_DNA"/>
</dbReference>
<dbReference type="Gene3D" id="1.10.510.10">
    <property type="entry name" value="Transferase(Phosphotransferase) domain 1"/>
    <property type="match status" value="1"/>
</dbReference>
<dbReference type="SUPFAM" id="SSF51126">
    <property type="entry name" value="Pectin lyase-like"/>
    <property type="match status" value="3"/>
</dbReference>
<dbReference type="Pfam" id="PF07714">
    <property type="entry name" value="PK_Tyr_Ser-Thr"/>
    <property type="match status" value="1"/>
</dbReference>
<dbReference type="InterPro" id="IPR017441">
    <property type="entry name" value="Protein_kinase_ATP_BS"/>
</dbReference>
<dbReference type="InterPro" id="IPR011050">
    <property type="entry name" value="Pectin_lyase_fold/virulence"/>
</dbReference>
<dbReference type="SUPFAM" id="SSF56112">
    <property type="entry name" value="Protein kinase-like (PK-like)"/>
    <property type="match status" value="1"/>
</dbReference>
<keyword evidence="8" id="KW-1133">Transmembrane helix</keyword>
<evidence type="ECO:0000256" key="8">
    <source>
        <dbReference type="SAM" id="Phobius"/>
    </source>
</evidence>
<dbReference type="STRING" id="1890364.A0A2P6NDA9"/>
<keyword evidence="3 7" id="KW-0547">Nucleotide-binding</keyword>
<sequence>MLVRVAPSSHQLLPPSDKLIHREQLKKCQPPPYCEREFSQLCTMLDRNLTYNFIGSRPTPKYQVRQYVSLDRMDKMGIHPAPAIMCIIRFFILTSVVVGSLAVVYEVNATNADQILSQAATDTSAEVVIFFNTSETSCSYPPFLFRYPLALKLIGLGSDKTHIQECYFAYQRDDLTGELEVRGFKLENNVYQEGNANDFIVTADRVNFTDITVFNFSTLVLFDLTINKGFVNNCSFLLGPYLQEYEPQILYWLHVGEIFVDHLLIDLEGYSGFAFYTDSNNNITIGNSFISGVYASITIGTNPGEINNLHLYNSTLANNIAPVFGGPGTFLASYYTTSLIENCTFVNAEAGLGFASGSLTARNNVYRNLSTAAGRSVFVLGNNASLYAMSESFFDCQGTLYIAKFSMDCIIESIKVINHTNDLSGVIFAGNAYSGVQVRNSIFQNIVNTQSLYQPFSSIGYYNHEIINCTFTDIQSLTGTVAVLAFVNSIRIDGCTFTRVSTPRNGGAIFVSSEAVQIIIANTKFIDNTAEENGGAAYISIIPPTGTAPVPTEILLQIENITLSQNSAGDNGGGFYLSGDIPQILVRNVTAHGNYGDVFGGAFHIGSDTVTLGMHDIEVRNNSAGTSGGAISIQGAIQSILLNDVMSINNTAVLEGAYFGSCISVSSDMSDIAMNALQAYNGKGQQGGAIQISSQVNNVSISDSIFSFNEARYTGGALSLSGTINQIQLRNNSFSHNNGPQGGAIASTGQINQIILEGCSVQENNGTQGGGVFISASQTLSMSIDHTELNGNQAGDGGAIYLSSTSYVDVNMKNTTMKNNNASGNAGGMYIQSGYGKVQLRDSVMMSNTAGNHGGGCQITNSDVTLTDVQWINNYAAIQGGAIDFIIQRNTSKRSATFLSHHKRNQALVTLNVTGNDFSENTSPSGSSITSSGKTLISSSSFRDDNQNSTMVLSDVTDISNNHIEDGSIVLQQEGVASLRNNDIRGRLMVKMDASSTLIDGGNSIVCGSGYQLNVTNHISQCVIIPSSTIGQIVDVEDHNKNVAIGASIGSVAGIAIIAAIIIGIIMYRRSIRQKALIRDAKYGNSYDAINFSVIQLGAAKKSVIDFDQLQNMKKIGEGAFGIVFAAMFRGIHVAVKQIKAEMVTESQLNDFLHEVSIIQNLRAHPHVVSFVGMTFPPQPLSLITEFCGGGALDHHIAENNPTLRQRVSYIEGIALGMLHLHKEGIIHRDLAARNILLTSHGEVKVSDFGMSRIQKDDETSGKTKSSVGPIKWMAPEAIVNREYSRRSDVFSYGVTCWEILTGHEPYPDMGAMEVAIGVTTKGLRLQIPPQTDIKLAQLMICESRRFLSAFIDTNQVCWTTQPLGRPDFDGICNQLGISDRLNRMTEATEEANLLDEQE</sequence>
<keyword evidence="11" id="KW-1185">Reference proteome</keyword>
<evidence type="ECO:0000256" key="5">
    <source>
        <dbReference type="ARBA" id="ARBA00022840"/>
    </source>
</evidence>
<dbReference type="InParanoid" id="A0A2P6NDA9"/>
<proteinExistence type="predicted"/>
<keyword evidence="4" id="KW-0418">Kinase</keyword>